<comment type="caution">
    <text evidence="2">The sequence shown here is derived from an EMBL/GenBank/DDBJ whole genome shotgun (WGS) entry which is preliminary data.</text>
</comment>
<proteinExistence type="predicted"/>
<dbReference type="RefSeq" id="WP_228229342.1">
    <property type="nucleotide sequence ID" value="NZ_JAJGMW010000005.1"/>
</dbReference>
<keyword evidence="3" id="KW-1185">Reference proteome</keyword>
<evidence type="ECO:0000259" key="1">
    <source>
        <dbReference type="Pfam" id="PF12728"/>
    </source>
</evidence>
<dbReference type="NCBIfam" id="TIGR01764">
    <property type="entry name" value="excise"/>
    <property type="match status" value="1"/>
</dbReference>
<reference evidence="2 3" key="1">
    <citation type="submission" date="2021-11" db="EMBL/GenBank/DDBJ databases">
        <title>Seasonal and diel survey of microbial diversity of the Tyrrhenian coast.</title>
        <authorList>
            <person name="Gattoni G."/>
            <person name="Corral P."/>
        </authorList>
    </citation>
    <scope>NUCLEOTIDE SEQUENCE [LARGE SCALE GENOMIC DNA]</scope>
    <source>
        <strain evidence="2 3">Mr9</strain>
    </source>
</reference>
<dbReference type="InterPro" id="IPR041657">
    <property type="entry name" value="HTH_17"/>
</dbReference>
<evidence type="ECO:0000313" key="3">
    <source>
        <dbReference type="Proteomes" id="UP001197770"/>
    </source>
</evidence>
<protein>
    <submittedName>
        <fullName evidence="2">Helix-turn-helix domain-containing protein</fullName>
    </submittedName>
</protein>
<sequence length="94" mass="10780">MESTLLLEIENLKKTIEKSTCLNKEYLTLEEAAFFLGISKSALYKKKAMGDINFYQPGGKMIYFKKSELIQWIEKGKLQSVVEVLNESSNYSKS</sequence>
<gene>
    <name evidence="2" type="ORF">LLW17_05950</name>
</gene>
<accession>A0ABS8GQJ6</accession>
<evidence type="ECO:0000313" key="2">
    <source>
        <dbReference type="EMBL" id="MCC4212254.1"/>
    </source>
</evidence>
<dbReference type="Proteomes" id="UP001197770">
    <property type="component" value="Unassembled WGS sequence"/>
</dbReference>
<dbReference type="EMBL" id="JAJGMW010000005">
    <property type="protein sequence ID" value="MCC4212254.1"/>
    <property type="molecule type" value="Genomic_DNA"/>
</dbReference>
<feature type="domain" description="Helix-turn-helix" evidence="1">
    <location>
        <begin position="26"/>
        <end position="76"/>
    </location>
</feature>
<dbReference type="Pfam" id="PF12728">
    <property type="entry name" value="HTH_17"/>
    <property type="match status" value="1"/>
</dbReference>
<organism evidence="2 3">
    <name type="scientific">Leeuwenhoekiella parthenopeia</name>
    <dbReference type="NCBI Taxonomy" id="2890320"/>
    <lineage>
        <taxon>Bacteria</taxon>
        <taxon>Pseudomonadati</taxon>
        <taxon>Bacteroidota</taxon>
        <taxon>Flavobacteriia</taxon>
        <taxon>Flavobacteriales</taxon>
        <taxon>Flavobacteriaceae</taxon>
        <taxon>Leeuwenhoekiella</taxon>
    </lineage>
</organism>
<dbReference type="InterPro" id="IPR010093">
    <property type="entry name" value="SinI_DNA-bd"/>
</dbReference>
<name>A0ABS8GQJ6_9FLAO</name>